<dbReference type="OrthoDB" id="8967138at2"/>
<evidence type="ECO:0000313" key="3">
    <source>
        <dbReference type="Proteomes" id="UP000414233"/>
    </source>
</evidence>
<protein>
    <recommendedName>
        <fullName evidence="4">Lipoprotein</fullName>
    </recommendedName>
</protein>
<sequence>MHKLPALSSGLTLATVLFTAGCATSGTVPASPTTPQGDVTAPNTCAANQHPDDALVGKTEAEATALLQGCIWRLGEKDGQQFPGTMDYRQERRTIGVKEGKVTWVRRG</sequence>
<dbReference type="PROSITE" id="PS51257">
    <property type="entry name" value="PROKAR_LIPOPROTEIN"/>
    <property type="match status" value="1"/>
</dbReference>
<evidence type="ECO:0008006" key="4">
    <source>
        <dbReference type="Google" id="ProtNLM"/>
    </source>
</evidence>
<keyword evidence="1" id="KW-0732">Signal</keyword>
<feature type="chain" id="PRO_5022825805" description="Lipoprotein" evidence="1">
    <location>
        <begin position="31"/>
        <end position="108"/>
    </location>
</feature>
<dbReference type="AlphaFoldDB" id="A0A5E4V3Q3"/>
<dbReference type="EMBL" id="CABPRZ010000008">
    <property type="protein sequence ID" value="VVE06912.1"/>
    <property type="molecule type" value="Genomic_DNA"/>
</dbReference>
<dbReference type="Proteomes" id="UP000414233">
    <property type="component" value="Unassembled WGS sequence"/>
</dbReference>
<evidence type="ECO:0000256" key="1">
    <source>
        <dbReference type="SAM" id="SignalP"/>
    </source>
</evidence>
<accession>A0A5E4V3Q3</accession>
<evidence type="ECO:0000313" key="2">
    <source>
        <dbReference type="EMBL" id="VVE06912.1"/>
    </source>
</evidence>
<proteinExistence type="predicted"/>
<organism evidence="2 3">
    <name type="scientific">Pandoraea terrae</name>
    <dbReference type="NCBI Taxonomy" id="1537710"/>
    <lineage>
        <taxon>Bacteria</taxon>
        <taxon>Pseudomonadati</taxon>
        <taxon>Pseudomonadota</taxon>
        <taxon>Betaproteobacteria</taxon>
        <taxon>Burkholderiales</taxon>
        <taxon>Burkholderiaceae</taxon>
        <taxon>Pandoraea</taxon>
    </lineage>
</organism>
<keyword evidence="3" id="KW-1185">Reference proteome</keyword>
<name>A0A5E4V3Q3_9BURK</name>
<gene>
    <name evidence="2" type="ORF">PTE30175_02359</name>
</gene>
<reference evidence="2 3" key="1">
    <citation type="submission" date="2019-08" db="EMBL/GenBank/DDBJ databases">
        <authorList>
            <person name="Peeters C."/>
        </authorList>
    </citation>
    <scope>NUCLEOTIDE SEQUENCE [LARGE SCALE GENOMIC DNA]</scope>
    <source>
        <strain evidence="2 3">LMG 30175</strain>
    </source>
</reference>
<feature type="signal peptide" evidence="1">
    <location>
        <begin position="1"/>
        <end position="30"/>
    </location>
</feature>